<feature type="transmembrane region" description="Helical" evidence="1">
    <location>
        <begin position="12"/>
        <end position="30"/>
    </location>
</feature>
<dbReference type="AlphaFoldDB" id="A0A4D5RGD0"/>
<sequence>MVVSPGGRESVTYDLVVVVVILIVVAGGRFRGTWLLCRCLSGVKDDLFSVDGSPVFCDIPASSRTVRSFTTGQRVRWPSDVQTTMRAVPHFLFCADDSCRLKKCSVLFYFFESDLICVCVSVHVKALCACKHAFRTFLRTHLE</sequence>
<proteinExistence type="predicted"/>
<keyword evidence="1" id="KW-1133">Transmembrane helix</keyword>
<keyword evidence="1" id="KW-0812">Transmembrane</keyword>
<organism evidence="2">
    <name type="scientific">Ixodes scapularis</name>
    <name type="common">Black-legged tick</name>
    <name type="synonym">Deer tick</name>
    <dbReference type="NCBI Taxonomy" id="6945"/>
    <lineage>
        <taxon>Eukaryota</taxon>
        <taxon>Metazoa</taxon>
        <taxon>Ecdysozoa</taxon>
        <taxon>Arthropoda</taxon>
        <taxon>Chelicerata</taxon>
        <taxon>Arachnida</taxon>
        <taxon>Acari</taxon>
        <taxon>Parasitiformes</taxon>
        <taxon>Ixodida</taxon>
        <taxon>Ixodoidea</taxon>
        <taxon>Ixodidae</taxon>
        <taxon>Ixodinae</taxon>
        <taxon>Ixodes</taxon>
    </lineage>
</organism>
<accession>A0A4D5RGD0</accession>
<evidence type="ECO:0000256" key="1">
    <source>
        <dbReference type="SAM" id="Phobius"/>
    </source>
</evidence>
<keyword evidence="1" id="KW-0472">Membrane</keyword>
<evidence type="ECO:0000313" key="2">
    <source>
        <dbReference type="EMBL" id="MOY35914.1"/>
    </source>
</evidence>
<protein>
    <submittedName>
        <fullName evidence="2">Putative secreted protein</fullName>
    </submittedName>
</protein>
<reference evidence="2" key="1">
    <citation type="submission" date="2019-04" db="EMBL/GenBank/DDBJ databases">
        <title>An insight into the mialome of Ixodes scapularis.</title>
        <authorList>
            <person name="Ribeiro J.M."/>
            <person name="Mather T.N."/>
            <person name="Karim S."/>
        </authorList>
    </citation>
    <scope>NUCLEOTIDE SEQUENCE</scope>
</reference>
<dbReference type="EMBL" id="GHJT01001943">
    <property type="protein sequence ID" value="MOY35914.1"/>
    <property type="molecule type" value="Transcribed_RNA"/>
</dbReference>
<name>A0A4D5RGD0_IXOSC</name>